<comment type="caution">
    <text evidence="1">The sequence shown here is derived from an EMBL/GenBank/DDBJ whole genome shotgun (WGS) entry which is preliminary data.</text>
</comment>
<protein>
    <submittedName>
        <fullName evidence="1">Uncharacterized protein</fullName>
    </submittedName>
</protein>
<accession>A0ABQ3HQ75</accession>
<evidence type="ECO:0000313" key="2">
    <source>
        <dbReference type="Proteomes" id="UP000597341"/>
    </source>
</evidence>
<evidence type="ECO:0000313" key="1">
    <source>
        <dbReference type="EMBL" id="GHE18789.1"/>
    </source>
</evidence>
<dbReference type="Proteomes" id="UP000597341">
    <property type="component" value="Unassembled WGS sequence"/>
</dbReference>
<organism evidence="1 2">
    <name type="scientific">Nocardioides flavus</name>
    <name type="common">ex Wang et al. 2016</name>
    <dbReference type="NCBI Taxonomy" id="2058780"/>
    <lineage>
        <taxon>Bacteria</taxon>
        <taxon>Bacillati</taxon>
        <taxon>Actinomycetota</taxon>
        <taxon>Actinomycetes</taxon>
        <taxon>Propionibacteriales</taxon>
        <taxon>Nocardioidaceae</taxon>
        <taxon>Nocardioides</taxon>
    </lineage>
</organism>
<reference evidence="2" key="1">
    <citation type="journal article" date="2019" name="Int. J. Syst. Evol. Microbiol.">
        <title>The Global Catalogue of Microorganisms (GCM) 10K type strain sequencing project: providing services to taxonomists for standard genome sequencing and annotation.</title>
        <authorList>
            <consortium name="The Broad Institute Genomics Platform"/>
            <consortium name="The Broad Institute Genome Sequencing Center for Infectious Disease"/>
            <person name="Wu L."/>
            <person name="Ma J."/>
        </authorList>
    </citation>
    <scope>NUCLEOTIDE SEQUENCE [LARGE SCALE GENOMIC DNA]</scope>
    <source>
        <strain evidence="2">CGMCC 1.12791</strain>
    </source>
</reference>
<dbReference type="EMBL" id="BNAD01000013">
    <property type="protein sequence ID" value="GHE18789.1"/>
    <property type="molecule type" value="Genomic_DNA"/>
</dbReference>
<gene>
    <name evidence="1" type="ORF">GCM10011376_33990</name>
</gene>
<name>A0ABQ3HQ75_9ACTN</name>
<sequence length="113" mass="12504">MTDRSLVDRLLDEVQEEYDFDGVLPLYMFAWSLAGLGLDRSDPAFAGICRKAYDTFVERHPDLQLVWVPWPIDTATARAAEPGTPIELDGDPEAPANRPLLALVGAEASFAER</sequence>
<keyword evidence="2" id="KW-1185">Reference proteome</keyword>
<proteinExistence type="predicted"/>